<accession>A0A4V0ZJJ1</accession>
<sequence length="306" mass="31865" precursor="true">MTRHIPCIPVISTERTSSAAPPPTGFIPGVRPTAAKSRSACTAAPGLSVGTDSAPNPSPQTDPVGPVPPNPAGTGRLGGTAAARTAAGPAGRPRAPRRGCCRPPVPGPATMQGGGTPNLPSRPISAPTRRHPAEPAPMRRKCLRSRIRRRIRPLGRFRRACGRRPARFARYVGIRVSYRAEIPTTRTDSGRNPAIDAASPDSAGTPAPTRALRCRRRHRRAGHRRAPGAMGAGSAPPAPSPLYGADHPSPGRETRPHSAPAPPLSRAGQAAQPDTPTVFSFRPLAKIAGDHKYKVNGVGPGEGGPR</sequence>
<gene>
    <name evidence="2" type="ORF">EKD16_09340</name>
</gene>
<dbReference type="AlphaFoldDB" id="A0A4V0ZJJ1"/>
<organism evidence="2 3">
    <name type="scientific">Streptomonospora litoralis</name>
    <dbReference type="NCBI Taxonomy" id="2498135"/>
    <lineage>
        <taxon>Bacteria</taxon>
        <taxon>Bacillati</taxon>
        <taxon>Actinomycetota</taxon>
        <taxon>Actinomycetes</taxon>
        <taxon>Streptosporangiales</taxon>
        <taxon>Nocardiopsidaceae</taxon>
        <taxon>Streptomonospora</taxon>
    </lineage>
</organism>
<evidence type="ECO:0000256" key="1">
    <source>
        <dbReference type="SAM" id="MobiDB-lite"/>
    </source>
</evidence>
<proteinExistence type="predicted"/>
<reference evidence="2 3" key="1">
    <citation type="submission" date="2019-02" db="EMBL/GenBank/DDBJ databases">
        <authorList>
            <person name="Khodamoradi S."/>
            <person name="Hahnke R.L."/>
            <person name="Kaempfer P."/>
            <person name="Schumann P."/>
            <person name="Rohde M."/>
            <person name="Steinert M."/>
            <person name="Luzhetskyy A."/>
            <person name="Wink J."/>
            <person name="Ruckert C."/>
        </authorList>
    </citation>
    <scope>NUCLEOTIDE SEQUENCE [LARGE SCALE GENOMIC DNA]</scope>
    <source>
        <strain evidence="2 3">M2</strain>
    </source>
</reference>
<evidence type="ECO:0000313" key="2">
    <source>
        <dbReference type="EMBL" id="QBI53662.1"/>
    </source>
</evidence>
<dbReference type="Proteomes" id="UP000292235">
    <property type="component" value="Chromosome"/>
</dbReference>
<protein>
    <submittedName>
        <fullName evidence="2">Uncharacterized protein</fullName>
    </submittedName>
</protein>
<keyword evidence="3" id="KW-1185">Reference proteome</keyword>
<feature type="compositionally biased region" description="Pro residues" evidence="1">
    <location>
        <begin position="56"/>
        <end position="71"/>
    </location>
</feature>
<feature type="region of interest" description="Disordered" evidence="1">
    <location>
        <begin position="1"/>
        <end position="137"/>
    </location>
</feature>
<feature type="region of interest" description="Disordered" evidence="1">
    <location>
        <begin position="184"/>
        <end position="280"/>
    </location>
</feature>
<dbReference type="EMBL" id="CP036455">
    <property type="protein sequence ID" value="QBI53662.1"/>
    <property type="molecule type" value="Genomic_DNA"/>
</dbReference>
<feature type="compositionally biased region" description="Basic residues" evidence="1">
    <location>
        <begin position="212"/>
        <end position="226"/>
    </location>
</feature>
<feature type="compositionally biased region" description="Low complexity" evidence="1">
    <location>
        <begin position="79"/>
        <end position="93"/>
    </location>
</feature>
<evidence type="ECO:0000313" key="3">
    <source>
        <dbReference type="Proteomes" id="UP000292235"/>
    </source>
</evidence>
<name>A0A4V0ZJJ1_9ACTN</name>
<dbReference type="KEGG" id="strr:EKD16_09340"/>